<evidence type="ECO:0000313" key="10">
    <source>
        <dbReference type="EMBL" id="QOW60750.1"/>
    </source>
</evidence>
<dbReference type="EMBL" id="CP061839">
    <property type="protein sequence ID" value="QOW60750.1"/>
    <property type="molecule type" value="Genomic_DNA"/>
</dbReference>
<evidence type="ECO:0000256" key="4">
    <source>
        <dbReference type="ARBA" id="ARBA00022723"/>
    </source>
</evidence>
<dbReference type="GO" id="GO:0016787">
    <property type="term" value="F:hydrolase activity"/>
    <property type="evidence" value="ECO:0007669"/>
    <property type="project" value="UniProtKB-KW"/>
</dbReference>
<dbReference type="EC" id="3.1.-.-" evidence="9"/>
<sequence>MEHTRFNAYKIMWIICLFDLPTNTKEQRHRASKFRQQLIEDGFSMMQFSVYYRHCGSAEACAVHVKYIKKHIPREGKVSILRFTDKQFGEIESFIGKTPEKKKKTPSQLEFF</sequence>
<keyword evidence="6 9" id="KW-0378">Hydrolase</keyword>
<comment type="function">
    <text evidence="9">CRISPR (clustered regularly interspaced short palindromic repeat), is an adaptive immune system that provides protection against mobile genetic elements (viruses, transposable elements and conjugative plasmids). CRISPR clusters contain sequences complementary to antecedent mobile elements and target invading nucleic acids. CRISPR clusters are transcribed and processed into CRISPR RNA (crRNA). Functions as a ssRNA-specific endoribonuclease. Involved in the integration of spacer DNA into the CRISPR cassette.</text>
</comment>
<proteinExistence type="inferred from homology"/>
<dbReference type="SUPFAM" id="SSF143430">
    <property type="entry name" value="TTP0101/SSO1404-like"/>
    <property type="match status" value="1"/>
</dbReference>
<keyword evidence="8 9" id="KW-0051">Antiviral defense</keyword>
<evidence type="ECO:0000313" key="11">
    <source>
        <dbReference type="Proteomes" id="UP000593915"/>
    </source>
</evidence>
<evidence type="ECO:0000256" key="1">
    <source>
        <dbReference type="ARBA" id="ARBA00001946"/>
    </source>
</evidence>
<keyword evidence="4 9" id="KW-0479">Metal-binding</keyword>
<keyword evidence="7 9" id="KW-0460">Magnesium</keyword>
<evidence type="ECO:0000256" key="2">
    <source>
        <dbReference type="ARBA" id="ARBA00009959"/>
    </source>
</evidence>
<comment type="similarity">
    <text evidence="2 9">Belongs to the CRISPR-associated endoribonuclease Cas2 protein family.</text>
</comment>
<comment type="subunit">
    <text evidence="9">Homodimer, forms a heterotetramer with a Cas1 homodimer.</text>
</comment>
<dbReference type="GeneID" id="301089360"/>
<accession>A0A7S6WP68</accession>
<dbReference type="GO" id="GO:0004521">
    <property type="term" value="F:RNA endonuclease activity"/>
    <property type="evidence" value="ECO:0007669"/>
    <property type="project" value="InterPro"/>
</dbReference>
<evidence type="ECO:0000256" key="9">
    <source>
        <dbReference type="HAMAP-Rule" id="MF_01471"/>
    </source>
</evidence>
<dbReference type="RefSeq" id="WP_020964484.1">
    <property type="nucleotide sequence ID" value="NZ_CP061839.1"/>
</dbReference>
<organism evidence="10 11">
    <name type="scientific">Treponema pedis</name>
    <dbReference type="NCBI Taxonomy" id="409322"/>
    <lineage>
        <taxon>Bacteria</taxon>
        <taxon>Pseudomonadati</taxon>
        <taxon>Spirochaetota</taxon>
        <taxon>Spirochaetia</taxon>
        <taxon>Spirochaetales</taxon>
        <taxon>Treponemataceae</taxon>
        <taxon>Treponema</taxon>
    </lineage>
</organism>
<reference evidence="10 11" key="1">
    <citation type="submission" date="2020-09" db="EMBL/GenBank/DDBJ databases">
        <title>Characterization of Treponema spp. from bovine digital dermatitis in Korea.</title>
        <authorList>
            <person name="Espiritu H.M."/>
            <person name="Cho Y.I."/>
            <person name="Mamuad L."/>
        </authorList>
    </citation>
    <scope>NUCLEOTIDE SEQUENCE [LARGE SCALE GENOMIC DNA]</scope>
    <source>
        <strain evidence="10 11">KS1</strain>
    </source>
</reference>
<evidence type="ECO:0000256" key="3">
    <source>
        <dbReference type="ARBA" id="ARBA00022722"/>
    </source>
</evidence>
<dbReference type="GO" id="GO:0051607">
    <property type="term" value="P:defense response to virus"/>
    <property type="evidence" value="ECO:0007669"/>
    <property type="project" value="UniProtKB-UniRule"/>
</dbReference>
<comment type="cofactor">
    <cofactor evidence="1 9">
        <name>Mg(2+)</name>
        <dbReference type="ChEBI" id="CHEBI:18420"/>
    </cofactor>
</comment>
<keyword evidence="3 9" id="KW-0540">Nuclease</keyword>
<evidence type="ECO:0000256" key="8">
    <source>
        <dbReference type="ARBA" id="ARBA00023118"/>
    </source>
</evidence>
<evidence type="ECO:0000256" key="6">
    <source>
        <dbReference type="ARBA" id="ARBA00022801"/>
    </source>
</evidence>
<gene>
    <name evidence="9 10" type="primary">cas2</name>
    <name evidence="10" type="ORF">IFE08_13335</name>
</gene>
<protein>
    <recommendedName>
        <fullName evidence="9">CRISPR-associated endoribonuclease Cas2</fullName>
        <ecNumber evidence="9">3.1.-.-</ecNumber>
    </recommendedName>
</protein>
<dbReference type="NCBIfam" id="TIGR01573">
    <property type="entry name" value="cas2"/>
    <property type="match status" value="1"/>
</dbReference>
<keyword evidence="5 9" id="KW-0255">Endonuclease</keyword>
<dbReference type="InterPro" id="IPR019199">
    <property type="entry name" value="Virulence_VapD/CRISPR_Cas2"/>
</dbReference>
<dbReference type="Proteomes" id="UP000593915">
    <property type="component" value="Chromosome"/>
</dbReference>
<evidence type="ECO:0000256" key="7">
    <source>
        <dbReference type="ARBA" id="ARBA00022842"/>
    </source>
</evidence>
<name>A0A7S6WP68_9SPIR</name>
<feature type="binding site" evidence="9">
    <location>
        <position position="19"/>
    </location>
    <ligand>
        <name>Mg(2+)</name>
        <dbReference type="ChEBI" id="CHEBI:18420"/>
        <note>catalytic</note>
    </ligand>
</feature>
<dbReference type="GO" id="GO:0046872">
    <property type="term" value="F:metal ion binding"/>
    <property type="evidence" value="ECO:0007669"/>
    <property type="project" value="UniProtKB-UniRule"/>
</dbReference>
<dbReference type="InterPro" id="IPR021127">
    <property type="entry name" value="CRISPR_associated_Cas2"/>
</dbReference>
<dbReference type="HAMAP" id="MF_01471">
    <property type="entry name" value="Cas2"/>
    <property type="match status" value="1"/>
</dbReference>
<dbReference type="AlphaFoldDB" id="A0A7S6WP68"/>
<dbReference type="GO" id="GO:0043571">
    <property type="term" value="P:maintenance of CRISPR repeat elements"/>
    <property type="evidence" value="ECO:0007669"/>
    <property type="project" value="UniProtKB-UniRule"/>
</dbReference>
<evidence type="ECO:0000256" key="5">
    <source>
        <dbReference type="ARBA" id="ARBA00022759"/>
    </source>
</evidence>
<dbReference type="Pfam" id="PF09827">
    <property type="entry name" value="CRISPR_Cas2"/>
    <property type="match status" value="1"/>
</dbReference>